<organism evidence="1 2">
    <name type="scientific">Sphingomonas natans</name>
    <dbReference type="NCBI Taxonomy" id="3063330"/>
    <lineage>
        <taxon>Bacteria</taxon>
        <taxon>Pseudomonadati</taxon>
        <taxon>Pseudomonadota</taxon>
        <taxon>Alphaproteobacteria</taxon>
        <taxon>Sphingomonadales</taxon>
        <taxon>Sphingomonadaceae</taxon>
        <taxon>Sphingomonas</taxon>
    </lineage>
</organism>
<reference evidence="1" key="1">
    <citation type="submission" date="2023-07" db="EMBL/GenBank/DDBJ databases">
        <authorList>
            <person name="Kim M."/>
        </authorList>
    </citation>
    <scope>NUCLEOTIDE SEQUENCE</scope>
    <source>
        <strain evidence="1">BIUV-7</strain>
    </source>
</reference>
<accession>A0ABT8Y701</accession>
<gene>
    <name evidence="1" type="ORF">Q4F19_06855</name>
</gene>
<dbReference type="Gene3D" id="3.30.420.10">
    <property type="entry name" value="Ribonuclease H-like superfamily/Ribonuclease H"/>
    <property type="match status" value="1"/>
</dbReference>
<keyword evidence="2" id="KW-1185">Reference proteome</keyword>
<evidence type="ECO:0000313" key="2">
    <source>
        <dbReference type="Proteomes" id="UP001169764"/>
    </source>
</evidence>
<comment type="caution">
    <text evidence="1">The sequence shown here is derived from an EMBL/GenBank/DDBJ whole genome shotgun (WGS) entry which is preliminary data.</text>
</comment>
<sequence>MTKLTLLELRSPPLQFGGAAHTSDPKAGLEAAGPFDIRFGSARKETINLGVIGPPALADDARRWIDRVSAGIPVLSASTALRRPFPPFETVFRKSLIHTDFMTVALEGEADPIELALAHADPFDRFQAVVDLYGEALDRLSRRDVNRPDLVLLCLPDAVVEKCRTVERNSTEDERERAKAIRKSKASRQGDFFDVLDEIEEGADDLLKRDLRQALKARALAARLPIQLVTSRLLYDSVKGEDPATRAWNFSVGIYYKAGGIPWRLTPPGPDTCFVGVTFHHFHTRQRHVVQSSLAQAFSSEGEGFAIRGTGVPVTPGQRLNVHLSEEQAFDLGARILSEYLLRTGRSPLRLVIHKTSHFDDAEVRGFGSALADVPIVSLVTLVPSAVRLIRFSQYPPKVGTVFSLNGSRTYLYTSGFIPEIDTYPGPHIPQPFEVRSLGPEDSMISATDVFNLTRMNWNTADVRGKWPVTLSFARRVGGILNEYGDQDPEETSFRYFV</sequence>
<evidence type="ECO:0008006" key="3">
    <source>
        <dbReference type="Google" id="ProtNLM"/>
    </source>
</evidence>
<dbReference type="EMBL" id="JAUOTP010000003">
    <property type="protein sequence ID" value="MDO6414095.1"/>
    <property type="molecule type" value="Genomic_DNA"/>
</dbReference>
<dbReference type="Proteomes" id="UP001169764">
    <property type="component" value="Unassembled WGS sequence"/>
</dbReference>
<dbReference type="InterPro" id="IPR012337">
    <property type="entry name" value="RNaseH-like_sf"/>
</dbReference>
<dbReference type="RefSeq" id="WP_303541051.1">
    <property type="nucleotide sequence ID" value="NZ_JAUOTP010000003.1"/>
</dbReference>
<dbReference type="SUPFAM" id="SSF53098">
    <property type="entry name" value="Ribonuclease H-like"/>
    <property type="match status" value="1"/>
</dbReference>
<proteinExistence type="predicted"/>
<protein>
    <recommendedName>
        <fullName evidence="3">Piwi domain-containing protein</fullName>
    </recommendedName>
</protein>
<name>A0ABT8Y701_9SPHN</name>
<dbReference type="InterPro" id="IPR036397">
    <property type="entry name" value="RNaseH_sf"/>
</dbReference>
<evidence type="ECO:0000313" key="1">
    <source>
        <dbReference type="EMBL" id="MDO6414095.1"/>
    </source>
</evidence>